<gene>
    <name evidence="5" type="primary">fmt</name>
    <name evidence="8" type="ORF">H8E19_11105</name>
</gene>
<evidence type="ECO:0000259" key="7">
    <source>
        <dbReference type="Pfam" id="PF02911"/>
    </source>
</evidence>
<evidence type="ECO:0000259" key="6">
    <source>
        <dbReference type="Pfam" id="PF00551"/>
    </source>
</evidence>
<organism evidence="8 9">
    <name type="scientific">Candidatus Desulfacyla euxinica</name>
    <dbReference type="NCBI Taxonomy" id="2841693"/>
    <lineage>
        <taxon>Bacteria</taxon>
        <taxon>Deltaproteobacteria</taxon>
        <taxon>Candidatus Desulfacyla</taxon>
    </lineage>
</organism>
<dbReference type="SUPFAM" id="SSF50486">
    <property type="entry name" value="FMT C-terminal domain-like"/>
    <property type="match status" value="1"/>
</dbReference>
<accession>A0A8J6N0K6</accession>
<reference evidence="8 9" key="1">
    <citation type="submission" date="2020-08" db="EMBL/GenBank/DDBJ databases">
        <title>Bridging the membrane lipid divide: bacteria of the FCB group superphylum have the potential to synthesize archaeal ether lipids.</title>
        <authorList>
            <person name="Villanueva L."/>
            <person name="Von Meijenfeldt F.A.B."/>
            <person name="Westbye A.B."/>
            <person name="Yadav S."/>
            <person name="Hopmans E.C."/>
            <person name="Dutilh B.E."/>
            <person name="Sinninghe Damste J.S."/>
        </authorList>
    </citation>
    <scope>NUCLEOTIDE SEQUENCE [LARGE SCALE GENOMIC DNA]</scope>
    <source>
        <strain evidence="8">NIOZ-UU27</strain>
    </source>
</reference>
<dbReference type="NCBIfam" id="TIGR00460">
    <property type="entry name" value="fmt"/>
    <property type="match status" value="1"/>
</dbReference>
<protein>
    <recommendedName>
        <fullName evidence="2 5">Methionyl-tRNA formyltransferase</fullName>
        <ecNumber evidence="2 5">2.1.2.9</ecNumber>
    </recommendedName>
</protein>
<dbReference type="Proteomes" id="UP000650524">
    <property type="component" value="Unassembled WGS sequence"/>
</dbReference>
<dbReference type="Gene3D" id="3.40.50.12230">
    <property type="match status" value="1"/>
</dbReference>
<dbReference type="InterPro" id="IPR002376">
    <property type="entry name" value="Formyl_transf_N"/>
</dbReference>
<dbReference type="InterPro" id="IPR005794">
    <property type="entry name" value="Fmt"/>
</dbReference>
<dbReference type="HAMAP" id="MF_00182">
    <property type="entry name" value="Formyl_trans"/>
    <property type="match status" value="1"/>
</dbReference>
<evidence type="ECO:0000256" key="4">
    <source>
        <dbReference type="ARBA" id="ARBA00022917"/>
    </source>
</evidence>
<keyword evidence="4 5" id="KW-0648">Protein biosynthesis</keyword>
<dbReference type="PROSITE" id="PS00373">
    <property type="entry name" value="GART"/>
    <property type="match status" value="1"/>
</dbReference>
<evidence type="ECO:0000313" key="9">
    <source>
        <dbReference type="Proteomes" id="UP000650524"/>
    </source>
</evidence>
<dbReference type="SUPFAM" id="SSF53328">
    <property type="entry name" value="Formyltransferase"/>
    <property type="match status" value="1"/>
</dbReference>
<comment type="caution">
    <text evidence="8">The sequence shown here is derived from an EMBL/GenBank/DDBJ whole genome shotgun (WGS) entry which is preliminary data.</text>
</comment>
<dbReference type="InterPro" id="IPR001555">
    <property type="entry name" value="GART_AS"/>
</dbReference>
<dbReference type="FunFam" id="3.40.50.12230:FF:000001">
    <property type="entry name" value="Methionyl-tRNA formyltransferase"/>
    <property type="match status" value="1"/>
</dbReference>
<evidence type="ECO:0000256" key="3">
    <source>
        <dbReference type="ARBA" id="ARBA00022679"/>
    </source>
</evidence>
<dbReference type="CDD" id="cd08704">
    <property type="entry name" value="Met_tRNA_FMT_C"/>
    <property type="match status" value="1"/>
</dbReference>
<comment type="function">
    <text evidence="5">Attaches a formyl group to the free amino group of methionyl-tRNA(fMet). The formyl group appears to play a dual role in the initiator identity of N-formylmethionyl-tRNA by promoting its recognition by IF2 and preventing the misappropriation of this tRNA by the elongation apparatus.</text>
</comment>
<feature type="domain" description="Formyl transferase C-terminal" evidence="7">
    <location>
        <begin position="217"/>
        <end position="315"/>
    </location>
</feature>
<dbReference type="InterPro" id="IPR044135">
    <property type="entry name" value="Met-tRNA-FMT_C"/>
</dbReference>
<dbReference type="AlphaFoldDB" id="A0A8J6N0K6"/>
<dbReference type="InterPro" id="IPR005793">
    <property type="entry name" value="Formyl_trans_C"/>
</dbReference>
<comment type="similarity">
    <text evidence="1 5">Belongs to the Fmt family.</text>
</comment>
<dbReference type="InterPro" id="IPR041711">
    <property type="entry name" value="Met-tRNA-FMT_N"/>
</dbReference>
<dbReference type="InterPro" id="IPR036477">
    <property type="entry name" value="Formyl_transf_N_sf"/>
</dbReference>
<evidence type="ECO:0000313" key="8">
    <source>
        <dbReference type="EMBL" id="MBC8177941.1"/>
    </source>
</evidence>
<sequence length="324" mass="35298">MAPVSNLNADFPAYPKIVFMGTPDYAVPSLETLIKQGYIIQAVVTQPDRPVGRSKKLVPSPVKRVATQFGLEILQPEKPSDKGFYEGIRDVSPDLLVVVAFGQILKKDLLDIPRWGALNIHASLLPKYRGAAPIQRAIINDETKTGLSVMRMEEGLDTGPVLLQEEVLIGLDETAGELHDRLALLSGDVLLKAIEEMRSGRLIEKPQDDKLATYAPKIDRSISFINWNQPASTISALIRALDPWPGAITPVGGKEIKLFSSKVVEGEALDLSPGRIAEHSVEGLLVETGKGLILIREFQAPGKKRLVAADFLRGFPINDGTMLG</sequence>
<dbReference type="PANTHER" id="PTHR11138">
    <property type="entry name" value="METHIONYL-TRNA FORMYLTRANSFERASE"/>
    <property type="match status" value="1"/>
</dbReference>
<dbReference type="PANTHER" id="PTHR11138:SF5">
    <property type="entry name" value="METHIONYL-TRNA FORMYLTRANSFERASE, MITOCHONDRIAL"/>
    <property type="match status" value="1"/>
</dbReference>
<comment type="catalytic activity">
    <reaction evidence="5">
        <text>L-methionyl-tRNA(fMet) + (6R)-10-formyltetrahydrofolate = N-formyl-L-methionyl-tRNA(fMet) + (6S)-5,6,7,8-tetrahydrofolate + H(+)</text>
        <dbReference type="Rhea" id="RHEA:24380"/>
        <dbReference type="Rhea" id="RHEA-COMP:9952"/>
        <dbReference type="Rhea" id="RHEA-COMP:9953"/>
        <dbReference type="ChEBI" id="CHEBI:15378"/>
        <dbReference type="ChEBI" id="CHEBI:57453"/>
        <dbReference type="ChEBI" id="CHEBI:78530"/>
        <dbReference type="ChEBI" id="CHEBI:78844"/>
        <dbReference type="ChEBI" id="CHEBI:195366"/>
        <dbReference type="EC" id="2.1.2.9"/>
    </reaction>
</comment>
<evidence type="ECO:0000256" key="5">
    <source>
        <dbReference type="HAMAP-Rule" id="MF_00182"/>
    </source>
</evidence>
<dbReference type="GO" id="GO:0005829">
    <property type="term" value="C:cytosol"/>
    <property type="evidence" value="ECO:0007669"/>
    <property type="project" value="TreeGrafter"/>
</dbReference>
<name>A0A8J6N0K6_9DELT</name>
<dbReference type="EC" id="2.1.2.9" evidence="2 5"/>
<evidence type="ECO:0000256" key="1">
    <source>
        <dbReference type="ARBA" id="ARBA00010699"/>
    </source>
</evidence>
<dbReference type="InterPro" id="IPR011034">
    <property type="entry name" value="Formyl_transferase-like_C_sf"/>
</dbReference>
<dbReference type="EMBL" id="JACNJD010000247">
    <property type="protein sequence ID" value="MBC8177941.1"/>
    <property type="molecule type" value="Genomic_DNA"/>
</dbReference>
<feature type="binding site" evidence="5">
    <location>
        <begin position="123"/>
        <end position="126"/>
    </location>
    <ligand>
        <name>(6S)-5,6,7,8-tetrahydrofolate</name>
        <dbReference type="ChEBI" id="CHEBI:57453"/>
    </ligand>
</feature>
<dbReference type="GO" id="GO:0004479">
    <property type="term" value="F:methionyl-tRNA formyltransferase activity"/>
    <property type="evidence" value="ECO:0007669"/>
    <property type="project" value="UniProtKB-UniRule"/>
</dbReference>
<evidence type="ECO:0000256" key="2">
    <source>
        <dbReference type="ARBA" id="ARBA00012261"/>
    </source>
</evidence>
<proteinExistence type="inferred from homology"/>
<dbReference type="Pfam" id="PF02911">
    <property type="entry name" value="Formyl_trans_C"/>
    <property type="match status" value="1"/>
</dbReference>
<dbReference type="Pfam" id="PF00551">
    <property type="entry name" value="Formyl_trans_N"/>
    <property type="match status" value="1"/>
</dbReference>
<feature type="domain" description="Formyl transferase N-terminal" evidence="6">
    <location>
        <begin position="16"/>
        <end position="194"/>
    </location>
</feature>
<keyword evidence="3 5" id="KW-0808">Transferase</keyword>
<dbReference type="CDD" id="cd08646">
    <property type="entry name" value="FMT_core_Met-tRNA-FMT_N"/>
    <property type="match status" value="1"/>
</dbReference>